<evidence type="ECO:0000313" key="1">
    <source>
        <dbReference type="EMBL" id="KAH8007579.1"/>
    </source>
</evidence>
<organism evidence="1 2">
    <name type="scientific">Sphaerodactylus townsendi</name>
    <dbReference type="NCBI Taxonomy" id="933632"/>
    <lineage>
        <taxon>Eukaryota</taxon>
        <taxon>Metazoa</taxon>
        <taxon>Chordata</taxon>
        <taxon>Craniata</taxon>
        <taxon>Vertebrata</taxon>
        <taxon>Euteleostomi</taxon>
        <taxon>Lepidosauria</taxon>
        <taxon>Squamata</taxon>
        <taxon>Bifurcata</taxon>
        <taxon>Gekkota</taxon>
        <taxon>Sphaerodactylidae</taxon>
        <taxon>Sphaerodactylus</taxon>
    </lineage>
</organism>
<comment type="caution">
    <text evidence="1">The sequence shown here is derived from an EMBL/GenBank/DDBJ whole genome shotgun (WGS) entry which is preliminary data.</text>
</comment>
<reference evidence="1" key="1">
    <citation type="submission" date="2021-08" db="EMBL/GenBank/DDBJ databases">
        <title>The first chromosome-level gecko genome reveals the dynamic sex chromosomes of Neotropical dwarf geckos (Sphaerodactylidae: Sphaerodactylus).</title>
        <authorList>
            <person name="Pinto B.J."/>
            <person name="Keating S.E."/>
            <person name="Gamble T."/>
        </authorList>
    </citation>
    <scope>NUCLEOTIDE SEQUENCE</scope>
    <source>
        <strain evidence="1">TG3544</strain>
    </source>
</reference>
<keyword evidence="2" id="KW-1185">Reference proteome</keyword>
<dbReference type="Proteomes" id="UP000827872">
    <property type="component" value="Linkage Group LG06"/>
</dbReference>
<protein>
    <submittedName>
        <fullName evidence="1">Uncharacterized protein</fullName>
    </submittedName>
</protein>
<sequence length="237" mass="26226">MLAQWPAWWQQAAKVAAGAWNGLLRHRGFAGQELWGATSQLTFATHRCHCSRGSAEPEKGRPKNTQPLKEWTLVVSPFGLLKVQLPCHVTVCPLDPHEYPDADRVFVTVSGQNTNLHHGADLDNVYVKYDTEQREMTVLSDDVDRTASVDVKIPVKFDLEIKTSGDGCVKIEKVECDNCRIETEKGTSILQSVKSKNIDIQAKGGKVISLGTLQGNANIHVSQESAWKRTVPPERAT</sequence>
<name>A0ACB8FQF2_9SAUR</name>
<evidence type="ECO:0000313" key="2">
    <source>
        <dbReference type="Proteomes" id="UP000827872"/>
    </source>
</evidence>
<gene>
    <name evidence="1" type="ORF">K3G42_024160</name>
</gene>
<accession>A0ACB8FQF2</accession>
<proteinExistence type="predicted"/>
<dbReference type="EMBL" id="CM037619">
    <property type="protein sequence ID" value="KAH8007579.1"/>
    <property type="molecule type" value="Genomic_DNA"/>
</dbReference>